<proteinExistence type="predicted"/>
<dbReference type="Pfam" id="PF18897">
    <property type="entry name" value="Gp3-like"/>
    <property type="match status" value="1"/>
</dbReference>
<reference evidence="1" key="1">
    <citation type="submission" date="2020-03" db="EMBL/GenBank/DDBJ databases">
        <title>The deep terrestrial virosphere.</title>
        <authorList>
            <person name="Holmfeldt K."/>
            <person name="Nilsson E."/>
            <person name="Simone D."/>
            <person name="Lopez-Fernandez M."/>
            <person name="Wu X."/>
            <person name="de Brujin I."/>
            <person name="Lundin D."/>
            <person name="Andersson A."/>
            <person name="Bertilsson S."/>
            <person name="Dopson M."/>
        </authorList>
    </citation>
    <scope>NUCLEOTIDE SEQUENCE</scope>
    <source>
        <strain evidence="2">MM415A02338</strain>
        <strain evidence="1">MM415B00380</strain>
    </source>
</reference>
<sequence>MGVPAGIEPSAIELGRIKIGGLGAARTAKSGRPYRVPEKRDYFTITTHTRTPAGDLVEDTEAMDLLRAGGFASPDGRIRRIPVVLLSDDPDDILSAVYAAYDGKRRIAKCDGVTRTRYWRGAVRLEEPEVSACKGEHVEAPWKLHTIFRCCLATGAARFGGFYSFRTTSVISTRQLWGGLAAAKRMLSEILSGPPFQLVVRPLQVSPGGKATTIYVVHLELRAKDLADVQRMALTAARYRADNAREIDAARRAYAVQLLPPASEYETDEEQEAVQAEFCPEPEPDDDQQSEDPIGAEAALAWVNRALAADWTMEQIEAALADLGRAAPEDLTEREAEQLLEGVVRA</sequence>
<gene>
    <name evidence="2" type="ORF">MM415A02338_0005</name>
    <name evidence="1" type="ORF">MM415B00380_0047</name>
</gene>
<dbReference type="AlphaFoldDB" id="A0A6M3J953"/>
<dbReference type="EMBL" id="MT142030">
    <property type="protein sequence ID" value="QJA73477.1"/>
    <property type="molecule type" value="Genomic_DNA"/>
</dbReference>
<accession>A0A6M3J953</accession>
<dbReference type="EMBL" id="MT141544">
    <property type="protein sequence ID" value="QJA65795.1"/>
    <property type="molecule type" value="Genomic_DNA"/>
</dbReference>
<evidence type="ECO:0000313" key="2">
    <source>
        <dbReference type="EMBL" id="QJA73477.1"/>
    </source>
</evidence>
<name>A0A6M3J953_9ZZZZ</name>
<organism evidence="1">
    <name type="scientific">viral metagenome</name>
    <dbReference type="NCBI Taxonomy" id="1070528"/>
    <lineage>
        <taxon>unclassified sequences</taxon>
        <taxon>metagenomes</taxon>
        <taxon>organismal metagenomes</taxon>
    </lineage>
</organism>
<protein>
    <submittedName>
        <fullName evidence="1">Uncharacterized protein</fullName>
    </submittedName>
</protein>
<dbReference type="InterPro" id="IPR043991">
    <property type="entry name" value="Gp3-like"/>
</dbReference>
<evidence type="ECO:0000313" key="1">
    <source>
        <dbReference type="EMBL" id="QJA65795.1"/>
    </source>
</evidence>